<dbReference type="InterPro" id="IPR037185">
    <property type="entry name" value="EmrE-like"/>
</dbReference>
<sequence length="343" mass="37927">MTNSLFTITAITSVVTTLQLFLGALVGYVLLLLHALLSIISTQRSFRSPDRSVFTIFQFRESISSALHGIGSICTNLGYMYGSASLVQIIKLLEPFEILLLTRLFLPDERKLLTMGVASSMILTVGAAISLIQSKSSQPHVHAVTFALLSGFTLSTRNVLQRQQHSNNSAQPSSSSPPSTGVLETSLMQFTKLSWQSAWFMVAFSMMLFLLLGLHQSLPVALDVFDATIHGIHWGILTWHPMYNSLSMITLGYCSALTHSLLNAGKRVFAIVMAIVWFRETVTRGTMVGLTLVFGGGCWYTMESKAKGEGPQYWMRLAKPMISLLLLQLVQLLNDQDQMKAIR</sequence>
<gene>
    <name evidence="7" type="ORF">FisN_6Hh424</name>
</gene>
<evidence type="ECO:0000256" key="2">
    <source>
        <dbReference type="ARBA" id="ARBA00022692"/>
    </source>
</evidence>
<dbReference type="InterPro" id="IPR004853">
    <property type="entry name" value="Sugar_P_trans_dom"/>
</dbReference>
<dbReference type="AlphaFoldDB" id="A0A1Z5K5M4"/>
<evidence type="ECO:0000256" key="3">
    <source>
        <dbReference type="ARBA" id="ARBA00022989"/>
    </source>
</evidence>
<dbReference type="EMBL" id="BDSP01000169">
    <property type="protein sequence ID" value="GAX21534.1"/>
    <property type="molecule type" value="Genomic_DNA"/>
</dbReference>
<feature type="transmembrane region" description="Helical" evidence="5">
    <location>
        <begin position="20"/>
        <end position="41"/>
    </location>
</feature>
<proteinExistence type="predicted"/>
<dbReference type="OrthoDB" id="47302at2759"/>
<evidence type="ECO:0000259" key="6">
    <source>
        <dbReference type="Pfam" id="PF03151"/>
    </source>
</evidence>
<comment type="caution">
    <text evidence="7">The sequence shown here is derived from an EMBL/GenBank/DDBJ whole genome shotgun (WGS) entry which is preliminary data.</text>
</comment>
<keyword evidence="2 5" id="KW-0812">Transmembrane</keyword>
<dbReference type="InterPro" id="IPR050186">
    <property type="entry name" value="TPT_transporter"/>
</dbReference>
<keyword evidence="3 5" id="KW-1133">Transmembrane helix</keyword>
<accession>A0A1Z5K5M4</accession>
<dbReference type="PANTHER" id="PTHR11132">
    <property type="entry name" value="SOLUTE CARRIER FAMILY 35"/>
    <property type="match status" value="1"/>
</dbReference>
<feature type="transmembrane region" description="Helical" evidence="5">
    <location>
        <begin position="198"/>
        <end position="222"/>
    </location>
</feature>
<evidence type="ECO:0000313" key="8">
    <source>
        <dbReference type="Proteomes" id="UP000198406"/>
    </source>
</evidence>
<name>A0A1Z5K5M4_FISSO</name>
<reference evidence="7 8" key="1">
    <citation type="journal article" date="2015" name="Plant Cell">
        <title>Oil accumulation by the oleaginous diatom Fistulifera solaris as revealed by the genome and transcriptome.</title>
        <authorList>
            <person name="Tanaka T."/>
            <person name="Maeda Y."/>
            <person name="Veluchamy A."/>
            <person name="Tanaka M."/>
            <person name="Abida H."/>
            <person name="Marechal E."/>
            <person name="Bowler C."/>
            <person name="Muto M."/>
            <person name="Sunaga Y."/>
            <person name="Tanaka M."/>
            <person name="Yoshino T."/>
            <person name="Taniguchi T."/>
            <person name="Fukuda Y."/>
            <person name="Nemoto M."/>
            <person name="Matsumoto M."/>
            <person name="Wong P.S."/>
            <person name="Aburatani S."/>
            <person name="Fujibuchi W."/>
        </authorList>
    </citation>
    <scope>NUCLEOTIDE SEQUENCE [LARGE SCALE GENOMIC DNA]</scope>
    <source>
        <strain evidence="7 8">JPCC DA0580</strain>
    </source>
</reference>
<feature type="transmembrane region" description="Helical" evidence="5">
    <location>
        <begin position="242"/>
        <end position="262"/>
    </location>
</feature>
<dbReference type="SUPFAM" id="SSF103481">
    <property type="entry name" value="Multidrug resistance efflux transporter EmrE"/>
    <property type="match status" value="1"/>
</dbReference>
<dbReference type="Proteomes" id="UP000198406">
    <property type="component" value="Unassembled WGS sequence"/>
</dbReference>
<evidence type="ECO:0000313" key="7">
    <source>
        <dbReference type="EMBL" id="GAX21534.1"/>
    </source>
</evidence>
<feature type="transmembrane region" description="Helical" evidence="5">
    <location>
        <begin position="140"/>
        <end position="160"/>
    </location>
</feature>
<feature type="transmembrane region" description="Helical" evidence="5">
    <location>
        <begin position="112"/>
        <end position="134"/>
    </location>
</feature>
<feature type="domain" description="Sugar phosphate transporter" evidence="6">
    <location>
        <begin position="9"/>
        <end position="300"/>
    </location>
</feature>
<comment type="subcellular location">
    <subcellularLocation>
        <location evidence="1">Membrane</location>
        <topology evidence="1">Multi-pass membrane protein</topology>
    </subcellularLocation>
</comment>
<dbReference type="Pfam" id="PF03151">
    <property type="entry name" value="TPT"/>
    <property type="match status" value="1"/>
</dbReference>
<evidence type="ECO:0000256" key="5">
    <source>
        <dbReference type="SAM" id="Phobius"/>
    </source>
</evidence>
<dbReference type="InParanoid" id="A0A1Z5K5M4"/>
<organism evidence="7 8">
    <name type="scientific">Fistulifera solaris</name>
    <name type="common">Oleaginous diatom</name>
    <dbReference type="NCBI Taxonomy" id="1519565"/>
    <lineage>
        <taxon>Eukaryota</taxon>
        <taxon>Sar</taxon>
        <taxon>Stramenopiles</taxon>
        <taxon>Ochrophyta</taxon>
        <taxon>Bacillariophyta</taxon>
        <taxon>Bacillariophyceae</taxon>
        <taxon>Bacillariophycidae</taxon>
        <taxon>Naviculales</taxon>
        <taxon>Naviculaceae</taxon>
        <taxon>Fistulifera</taxon>
    </lineage>
</organism>
<keyword evidence="4 5" id="KW-0472">Membrane</keyword>
<keyword evidence="8" id="KW-1185">Reference proteome</keyword>
<protein>
    <recommendedName>
        <fullName evidence="6">Sugar phosphate transporter domain-containing protein</fullName>
    </recommendedName>
</protein>
<dbReference type="GO" id="GO:0016020">
    <property type="term" value="C:membrane"/>
    <property type="evidence" value="ECO:0007669"/>
    <property type="project" value="UniProtKB-SubCell"/>
</dbReference>
<evidence type="ECO:0000256" key="1">
    <source>
        <dbReference type="ARBA" id="ARBA00004141"/>
    </source>
</evidence>
<evidence type="ECO:0000256" key="4">
    <source>
        <dbReference type="ARBA" id="ARBA00023136"/>
    </source>
</evidence>